<comment type="subunit">
    <text evidence="5">Forms a complex with TatA.</text>
</comment>
<dbReference type="PANTHER" id="PTHR30371:SF0">
    <property type="entry name" value="SEC-INDEPENDENT PROTEIN TRANSLOCASE PROTEIN TATC, CHLOROPLASTIC-RELATED"/>
    <property type="match status" value="1"/>
</dbReference>
<evidence type="ECO:0000256" key="2">
    <source>
        <dbReference type="ARBA" id="ARBA00022692"/>
    </source>
</evidence>
<feature type="transmembrane region" description="Helical" evidence="5">
    <location>
        <begin position="194"/>
        <end position="213"/>
    </location>
</feature>
<organism evidence="6 7">
    <name type="scientific">Calderihabitans maritimus</name>
    <dbReference type="NCBI Taxonomy" id="1246530"/>
    <lineage>
        <taxon>Bacteria</taxon>
        <taxon>Bacillati</taxon>
        <taxon>Bacillota</taxon>
        <taxon>Clostridia</taxon>
        <taxon>Neomoorellales</taxon>
        <taxon>Calderihabitantaceae</taxon>
        <taxon>Calderihabitans</taxon>
    </lineage>
</organism>
<reference evidence="7" key="1">
    <citation type="journal article" date="2017" name="Appl. Environ. Microbiol.">
        <title>Genomic analysis of Calderihabitans maritimus KKC1, a thermophilic hydrogenogenic carboxydotrophic bacterium isolated from marine sediment.</title>
        <authorList>
            <person name="Omae K."/>
            <person name="Yoneda Y."/>
            <person name="Fukuyama Y."/>
            <person name="Yoshida T."/>
            <person name="Sako Y."/>
        </authorList>
    </citation>
    <scope>NUCLEOTIDE SEQUENCE [LARGE SCALE GENOMIC DNA]</scope>
    <source>
        <strain evidence="7">KKC1</strain>
    </source>
</reference>
<dbReference type="NCBIfam" id="TIGR00945">
    <property type="entry name" value="tatC"/>
    <property type="match status" value="1"/>
</dbReference>
<keyword evidence="7" id="KW-1185">Reference proteome</keyword>
<evidence type="ECO:0000256" key="4">
    <source>
        <dbReference type="ARBA" id="ARBA00023136"/>
    </source>
</evidence>
<sequence>MEEKVMSLREHLEELRKVLIISLVTLVFTTVVSYFLLREQIMAILLEPVKPFKISLVYITFTEAFLTQLKASLLAGIVLAIPIILWQIWSFIVPALKPQEKKYILLLVPVSTILFIGGILFAYKTVFRLAVQFFIIQGGVVPGLTPMISISKYFSFLISFLIPFGLIFQLPLVIIFLTRIGVVNHRLLAANRKYVLLLIFTVAAILTPPDVISQILMGGPMYLLYEVSIWLSRLAAVRSKRMVQEQDT</sequence>
<dbReference type="RefSeq" id="WP_088552711.1">
    <property type="nucleotide sequence ID" value="NZ_BDGJ01000005.1"/>
</dbReference>
<keyword evidence="2 5" id="KW-0812">Transmembrane</keyword>
<evidence type="ECO:0000313" key="7">
    <source>
        <dbReference type="Proteomes" id="UP000197032"/>
    </source>
</evidence>
<feature type="transmembrane region" description="Helical" evidence="5">
    <location>
        <begin position="156"/>
        <end position="182"/>
    </location>
</feature>
<feature type="transmembrane region" description="Helical" evidence="5">
    <location>
        <begin position="73"/>
        <end position="92"/>
    </location>
</feature>
<dbReference type="PRINTS" id="PR01840">
    <property type="entry name" value="TATCFAMILY"/>
</dbReference>
<keyword evidence="3 5" id="KW-1133">Transmembrane helix</keyword>
<keyword evidence="4 5" id="KW-0472">Membrane</keyword>
<dbReference type="InterPro" id="IPR002033">
    <property type="entry name" value="TatC"/>
</dbReference>
<dbReference type="GO" id="GO:0043953">
    <property type="term" value="P:protein transport by the Tat complex"/>
    <property type="evidence" value="ECO:0007669"/>
    <property type="project" value="UniProtKB-UniRule"/>
</dbReference>
<dbReference type="OrthoDB" id="9777044at2"/>
<comment type="subcellular location">
    <subcellularLocation>
        <location evidence="5">Cell membrane</location>
        <topology evidence="5">Multi-pass membrane protein</topology>
    </subcellularLocation>
    <subcellularLocation>
        <location evidence="1">Membrane</location>
        <topology evidence="1">Multi-pass membrane protein</topology>
    </subcellularLocation>
</comment>
<feature type="transmembrane region" description="Helical" evidence="5">
    <location>
        <begin position="104"/>
        <end position="123"/>
    </location>
</feature>
<evidence type="ECO:0000256" key="3">
    <source>
        <dbReference type="ARBA" id="ARBA00022989"/>
    </source>
</evidence>
<evidence type="ECO:0000313" key="6">
    <source>
        <dbReference type="EMBL" id="GAW91124.1"/>
    </source>
</evidence>
<comment type="similarity">
    <text evidence="5">Belongs to the TatC family.</text>
</comment>
<comment type="function">
    <text evidence="5">Part of the twin-arginine translocation (Tat) system that transports large folded proteins containing a characteristic twin-arginine motif in their signal peptide across membranes.</text>
</comment>
<dbReference type="GO" id="GO:0033281">
    <property type="term" value="C:TAT protein transport complex"/>
    <property type="evidence" value="ECO:0007669"/>
    <property type="project" value="UniProtKB-UniRule"/>
</dbReference>
<keyword evidence="5" id="KW-1003">Cell membrane</keyword>
<keyword evidence="5" id="KW-0653">Protein transport</keyword>
<accession>A0A1Z5HNN5</accession>
<dbReference type="AlphaFoldDB" id="A0A1Z5HNN5"/>
<name>A0A1Z5HNN5_9FIRM</name>
<comment type="caution">
    <text evidence="6">The sequence shown here is derived from an EMBL/GenBank/DDBJ whole genome shotgun (WGS) entry which is preliminary data.</text>
</comment>
<evidence type="ECO:0000256" key="1">
    <source>
        <dbReference type="ARBA" id="ARBA00004141"/>
    </source>
</evidence>
<gene>
    <name evidence="5" type="primary">tatC</name>
    <name evidence="6" type="ORF">KKC1_02860</name>
</gene>
<dbReference type="HAMAP" id="MF_00902">
    <property type="entry name" value="TatC"/>
    <property type="match status" value="1"/>
</dbReference>
<keyword evidence="5" id="KW-0813">Transport</keyword>
<dbReference type="GO" id="GO:0009977">
    <property type="term" value="F:proton motive force dependent protein transmembrane transporter activity"/>
    <property type="evidence" value="ECO:0007669"/>
    <property type="project" value="TreeGrafter"/>
</dbReference>
<proteinExistence type="inferred from homology"/>
<dbReference type="Proteomes" id="UP000197032">
    <property type="component" value="Unassembled WGS sequence"/>
</dbReference>
<protein>
    <recommendedName>
        <fullName evidence="5">Sec-independent protein translocase protein TatC</fullName>
    </recommendedName>
</protein>
<dbReference type="GO" id="GO:0065002">
    <property type="term" value="P:intracellular protein transmembrane transport"/>
    <property type="evidence" value="ECO:0007669"/>
    <property type="project" value="TreeGrafter"/>
</dbReference>
<keyword evidence="5" id="KW-0811">Translocation</keyword>
<feature type="transmembrane region" description="Helical" evidence="5">
    <location>
        <begin position="130"/>
        <end position="150"/>
    </location>
</feature>
<dbReference type="PANTHER" id="PTHR30371">
    <property type="entry name" value="SEC-INDEPENDENT PROTEIN TRANSLOCASE PROTEIN TATC"/>
    <property type="match status" value="1"/>
</dbReference>
<dbReference type="Pfam" id="PF00902">
    <property type="entry name" value="TatC"/>
    <property type="match status" value="1"/>
</dbReference>
<feature type="transmembrane region" description="Helical" evidence="5">
    <location>
        <begin position="18"/>
        <end position="37"/>
    </location>
</feature>
<evidence type="ECO:0000256" key="5">
    <source>
        <dbReference type="HAMAP-Rule" id="MF_00902"/>
    </source>
</evidence>
<dbReference type="EMBL" id="BDGJ01000005">
    <property type="protein sequence ID" value="GAW91124.1"/>
    <property type="molecule type" value="Genomic_DNA"/>
</dbReference>